<keyword evidence="15" id="KW-1185">Reference proteome</keyword>
<protein>
    <recommendedName>
        <fullName evidence="5 12">ADP-ribosylation factor-like protein 2-binding protein</fullName>
        <shortName evidence="12">ARF-like 2-binding protein</shortName>
    </recommendedName>
</protein>
<keyword evidence="11 12" id="KW-0966">Cell projection</keyword>
<evidence type="ECO:0000256" key="3">
    <source>
        <dbReference type="ARBA" id="ARBA00004300"/>
    </source>
</evidence>
<keyword evidence="6 12" id="KW-0963">Cytoplasm</keyword>
<dbReference type="PANTHER" id="PTHR15487">
    <property type="entry name" value="ADP-RIBOSYLATION FACTOR-LIKE PROTEIN 2-BINDING PROTEIN"/>
    <property type="match status" value="1"/>
</dbReference>
<dbReference type="GO" id="GO:0005634">
    <property type="term" value="C:nucleus"/>
    <property type="evidence" value="ECO:0007669"/>
    <property type="project" value="UniProtKB-SubCell"/>
</dbReference>
<dbReference type="Gene3D" id="1.20.1520.10">
    <property type="entry name" value="ADP-ribosylation factor-like 2-binding protein, domain"/>
    <property type="match status" value="1"/>
</dbReference>
<dbReference type="GO" id="GO:0005929">
    <property type="term" value="C:cilium"/>
    <property type="evidence" value="ECO:0007669"/>
    <property type="project" value="UniProtKB-UniRule"/>
</dbReference>
<evidence type="ECO:0000313" key="15">
    <source>
        <dbReference type="Proteomes" id="UP001186944"/>
    </source>
</evidence>
<accession>A0AA89BWY2</accession>
<keyword evidence="10 12" id="KW-0539">Nucleus</keyword>
<keyword evidence="8 12" id="KW-0496">Mitochondrion</keyword>
<evidence type="ECO:0000256" key="10">
    <source>
        <dbReference type="ARBA" id="ARBA00023242"/>
    </source>
</evidence>
<reference evidence="14" key="1">
    <citation type="submission" date="2019-08" db="EMBL/GenBank/DDBJ databases">
        <title>The improved chromosome-level genome for the pearl oyster Pinctada fucata martensii using PacBio sequencing and Hi-C.</title>
        <authorList>
            <person name="Zheng Z."/>
        </authorList>
    </citation>
    <scope>NUCLEOTIDE SEQUENCE</scope>
    <source>
        <strain evidence="14">ZZ-2019</strain>
        <tissue evidence="14">Adductor muscle</tissue>
    </source>
</reference>
<dbReference type="InterPro" id="IPR042541">
    <property type="entry name" value="BART_sf"/>
</dbReference>
<evidence type="ECO:0000256" key="8">
    <source>
        <dbReference type="ARBA" id="ARBA00023128"/>
    </source>
</evidence>
<name>A0AA89BWY2_PINIB</name>
<evidence type="ECO:0000256" key="12">
    <source>
        <dbReference type="RuleBase" id="RU367099"/>
    </source>
</evidence>
<keyword evidence="7 12" id="KW-0969">Cilium</keyword>
<comment type="similarity">
    <text evidence="4 12">Belongs to the ARL2BP family.</text>
</comment>
<dbReference type="AlphaFoldDB" id="A0AA89BWY2"/>
<feature type="domain" description="BART" evidence="13">
    <location>
        <begin position="36"/>
        <end position="148"/>
    </location>
</feature>
<dbReference type="Pfam" id="PF11527">
    <property type="entry name" value="ARL2_Bind_BART"/>
    <property type="match status" value="1"/>
</dbReference>
<evidence type="ECO:0000256" key="4">
    <source>
        <dbReference type="ARBA" id="ARBA00009880"/>
    </source>
</evidence>
<comment type="function">
    <text evidence="12">Plays a role as an effector of the ADP-ribosylation factor-like protein 2, ARL2.</text>
</comment>
<proteinExistence type="inferred from homology"/>
<gene>
    <name evidence="14" type="ORF">FSP39_006462</name>
</gene>
<dbReference type="GO" id="GO:0051457">
    <property type="term" value="P:maintenance of protein location in nucleus"/>
    <property type="evidence" value="ECO:0007669"/>
    <property type="project" value="TreeGrafter"/>
</dbReference>
<dbReference type="InterPro" id="IPR023379">
    <property type="entry name" value="BART_dom"/>
</dbReference>
<dbReference type="PANTHER" id="PTHR15487:SF4">
    <property type="entry name" value="ADP-RIBOSYLATION FACTOR-LIKE PROTEIN 2-BINDING PROTEIN"/>
    <property type="match status" value="1"/>
</dbReference>
<evidence type="ECO:0000256" key="6">
    <source>
        <dbReference type="ARBA" id="ARBA00022490"/>
    </source>
</evidence>
<dbReference type="GO" id="GO:0005813">
    <property type="term" value="C:centrosome"/>
    <property type="evidence" value="ECO:0007669"/>
    <property type="project" value="UniProtKB-SubCell"/>
</dbReference>
<evidence type="ECO:0000256" key="2">
    <source>
        <dbReference type="ARBA" id="ARBA00004123"/>
    </source>
</evidence>
<dbReference type="InterPro" id="IPR038849">
    <property type="entry name" value="ARL2BP"/>
</dbReference>
<evidence type="ECO:0000256" key="1">
    <source>
        <dbReference type="ARBA" id="ARBA00004120"/>
    </source>
</evidence>
<dbReference type="EMBL" id="VSWD01000012">
    <property type="protein sequence ID" value="KAK3085635.1"/>
    <property type="molecule type" value="Genomic_DNA"/>
</dbReference>
<evidence type="ECO:0000256" key="11">
    <source>
        <dbReference type="ARBA" id="ARBA00023273"/>
    </source>
</evidence>
<evidence type="ECO:0000256" key="7">
    <source>
        <dbReference type="ARBA" id="ARBA00023069"/>
    </source>
</evidence>
<evidence type="ECO:0000259" key="13">
    <source>
        <dbReference type="Pfam" id="PF11527"/>
    </source>
</evidence>
<sequence length="189" mass="21881">MEISSFFFVDGIEPMDFSFHEEDLAVSSSNSIDAKFDEAVGHIEDIIMEDEFQMMQNDFLEKYYMEFDDSEENKFIYTDIHREYIQLIEKYLEDELSKRIEDFSMGDFSKQIMERRNELEGEIFEMLLTFSDFIAFKEMFLDFKADKEGRSVDLSSGITVTSVHGGEGDGAFSLDGFSLTGHQFGGSKH</sequence>
<dbReference type="Proteomes" id="UP001186944">
    <property type="component" value="Unassembled WGS sequence"/>
</dbReference>
<evidence type="ECO:0000256" key="9">
    <source>
        <dbReference type="ARBA" id="ARBA00023212"/>
    </source>
</evidence>
<comment type="caution">
    <text evidence="14">The sequence shown here is derived from an EMBL/GenBank/DDBJ whole genome shotgun (WGS) entry which is preliminary data.</text>
</comment>
<comment type="subcellular location">
    <subcellularLocation>
        <location evidence="1 12">Cytoplasm</location>
        <location evidence="1 12">Cytoskeleton</location>
        <location evidence="1 12">Cilium basal body</location>
    </subcellularLocation>
    <subcellularLocation>
        <location evidence="3 12">Cytoplasm</location>
        <location evidence="3 12">Cytoskeleton</location>
        <location evidence="3 12">Microtubule organizing center</location>
        <location evidence="3 12">Centrosome</location>
    </subcellularLocation>
    <subcellularLocation>
        <location evidence="12">Cytoplasm</location>
    </subcellularLocation>
    <subcellularLocation>
        <location evidence="2 12">Nucleus</location>
    </subcellularLocation>
    <subcellularLocation>
        <location evidence="12">Mitochondrion intermembrane space</location>
    </subcellularLocation>
</comment>
<evidence type="ECO:0000313" key="14">
    <source>
        <dbReference type="EMBL" id="KAK3085635.1"/>
    </source>
</evidence>
<dbReference type="GO" id="GO:0005758">
    <property type="term" value="C:mitochondrial intermembrane space"/>
    <property type="evidence" value="ECO:0007669"/>
    <property type="project" value="UniProtKB-SubCell"/>
</dbReference>
<evidence type="ECO:0000256" key="5">
    <source>
        <dbReference type="ARBA" id="ARBA00014849"/>
    </source>
</evidence>
<keyword evidence="9 12" id="KW-0206">Cytoskeleton</keyword>
<organism evidence="14 15">
    <name type="scientific">Pinctada imbricata</name>
    <name type="common">Atlantic pearl-oyster</name>
    <name type="synonym">Pinctada martensii</name>
    <dbReference type="NCBI Taxonomy" id="66713"/>
    <lineage>
        <taxon>Eukaryota</taxon>
        <taxon>Metazoa</taxon>
        <taxon>Spiralia</taxon>
        <taxon>Lophotrochozoa</taxon>
        <taxon>Mollusca</taxon>
        <taxon>Bivalvia</taxon>
        <taxon>Autobranchia</taxon>
        <taxon>Pteriomorphia</taxon>
        <taxon>Pterioida</taxon>
        <taxon>Pterioidea</taxon>
        <taxon>Pteriidae</taxon>
        <taxon>Pinctada</taxon>
    </lineage>
</organism>